<dbReference type="Proteomes" id="UP001148203">
    <property type="component" value="Unassembled WGS sequence"/>
</dbReference>
<dbReference type="InterPro" id="IPR010272">
    <property type="entry name" value="T6SS_TssF"/>
</dbReference>
<accession>A0ABT5NTW0</accession>
<reference evidence="1 2" key="1">
    <citation type="submission" date="2022-05" db="EMBL/GenBank/DDBJ databases">
        <title>Novel Pseudomonas spp. Isolated from a Rainbow Trout Aquaculture Facility.</title>
        <authorList>
            <person name="Testerman T."/>
            <person name="Graf J."/>
        </authorList>
    </citation>
    <scope>NUCLEOTIDE SEQUENCE [LARGE SCALE GENOMIC DNA]</scope>
    <source>
        <strain evidence="1 2">ID681</strain>
    </source>
</reference>
<dbReference type="RefSeq" id="WP_273910976.1">
    <property type="nucleotide sequence ID" value="NZ_JAMDGX010000036.1"/>
</dbReference>
<comment type="caution">
    <text evidence="1">The sequence shown here is derived from an EMBL/GenBank/DDBJ whole genome shotgun (WGS) entry which is preliminary data.</text>
</comment>
<dbReference type="Pfam" id="PF05947">
    <property type="entry name" value="T6SS_TssF"/>
    <property type="match status" value="1"/>
</dbReference>
<gene>
    <name evidence="1" type="primary">tssF</name>
    <name evidence="1" type="ORF">M5G11_13715</name>
</gene>
<name>A0ABT5NTW0_9PSED</name>
<sequence length="603" mass="66570">MSDSIDPHLLDYYQRELTWLRNAGSQFASSYPKVARRLELSPGESQDPHVERLLEGFALLSARLQRRLDDDYAEFSDALLEQLYPLAIRPLPSCSIVRFTPDPTKGNLEAGYELARDTPLFVTTTKGESIYFRTGADVTLWPLKISEALLLDTNEARGLTGVAKAGSALRLRIECEGKATWSTLSLQQLRLHLDASPVVNAALYDLLAAHAIGVLSSTPEGTVQVQEGLPQIVGFADDEALLPEEDGVHPGLRLLAEYFAFPEKFNFFDVPLDAPGIDVDGNSLHLYIVFDCALPSHLHLQASDIALGCAPAINLFRRTSEPLRPDGKHSEYRLVADSHRENSVEIHSIRGIRSLSADGIVRPLAPYYGNQHSTGDHPLYWHARRINGLTPNRVGSDMMLSLVDPDFNPRHNTWDYNLTAELMCTNRHLAQSLGAGTTLNFERPGAPASACLINPPSAQSQPALTGESRWRLVSQLTLNHLSLVEGPEALDALREMLSLHNLRNEASARRQIDGLKSLRCERKVAHVGNDAWRGWRKGLEVRVQLAPGNFVGHSTVLFSAVLAQFFSLYATANRYVSTVLVDADDATKEVKAWSPQAGMPLCL</sequence>
<evidence type="ECO:0000313" key="2">
    <source>
        <dbReference type="Proteomes" id="UP001148203"/>
    </source>
</evidence>
<keyword evidence="2" id="KW-1185">Reference proteome</keyword>
<organism evidence="1 2">
    <name type="scientific">Pseudomonas fontis</name>
    <dbReference type="NCBI Taxonomy" id="2942633"/>
    <lineage>
        <taxon>Bacteria</taxon>
        <taxon>Pseudomonadati</taxon>
        <taxon>Pseudomonadota</taxon>
        <taxon>Gammaproteobacteria</taxon>
        <taxon>Pseudomonadales</taxon>
        <taxon>Pseudomonadaceae</taxon>
        <taxon>Pseudomonas</taxon>
    </lineage>
</organism>
<proteinExistence type="predicted"/>
<dbReference type="EMBL" id="JAMDGY010000032">
    <property type="protein sequence ID" value="MDD0991597.1"/>
    <property type="molecule type" value="Genomic_DNA"/>
</dbReference>
<evidence type="ECO:0000313" key="1">
    <source>
        <dbReference type="EMBL" id="MDD0991597.1"/>
    </source>
</evidence>
<dbReference type="PANTHER" id="PTHR35370">
    <property type="entry name" value="CYTOPLASMIC PROTEIN-RELATED-RELATED"/>
    <property type="match status" value="1"/>
</dbReference>
<dbReference type="NCBIfam" id="TIGR03359">
    <property type="entry name" value="VI_chp_6"/>
    <property type="match status" value="1"/>
</dbReference>
<dbReference type="PANTHER" id="PTHR35370:SF1">
    <property type="entry name" value="TYPE VI SECRETION SYSTEM COMPONENT TSSF1"/>
    <property type="match status" value="1"/>
</dbReference>
<dbReference type="PIRSF" id="PIRSF028304">
    <property type="entry name" value="UCP028304"/>
    <property type="match status" value="1"/>
</dbReference>
<protein>
    <submittedName>
        <fullName evidence="1">Type VI secretion system baseplate subunit TssF</fullName>
    </submittedName>
</protein>